<dbReference type="NCBIfam" id="TIGR00732">
    <property type="entry name" value="dprA"/>
    <property type="match status" value="1"/>
</dbReference>
<comment type="similarity">
    <text evidence="1">Belongs to the DprA/Smf family.</text>
</comment>
<evidence type="ECO:0000259" key="2">
    <source>
        <dbReference type="Pfam" id="PF02481"/>
    </source>
</evidence>
<dbReference type="Pfam" id="PF17782">
    <property type="entry name" value="WHD_DprA"/>
    <property type="match status" value="1"/>
</dbReference>
<feature type="domain" description="DprA winged helix" evidence="3">
    <location>
        <begin position="305"/>
        <end position="365"/>
    </location>
</feature>
<dbReference type="AlphaFoldDB" id="A0A6J4Q543"/>
<feature type="domain" description="Smf/DprA SLOG" evidence="2">
    <location>
        <begin position="80"/>
        <end position="284"/>
    </location>
</feature>
<dbReference type="Gene3D" id="3.40.50.450">
    <property type="match status" value="1"/>
</dbReference>
<evidence type="ECO:0000313" key="4">
    <source>
        <dbReference type="EMBL" id="CAA9430895.1"/>
    </source>
</evidence>
<sequence length="387" mass="40512">MRVEPRVAYLFLSLLQARVGASVISRLGELDPANVLALPTAEVAARARLTEKGRRAFEELKESFDPATILARLEEKGIRVVTFADEGYPSALAEIPDPPPALFVDGEVPRGLTVALVGSRKALATGIEAARTLGRALGERGVCVASGLALGIDAAAHEGAVEAGGPTIGVLGCGIDIVYPRSNRLLFGRVKSGGGIISEYYLGEAPLQWRFPARNRIIAGLSDVVVVVEAPEKSGALITARHALEAGRDVWAVPGPFAFAECRGSNALLADGAGVLWDLDRFVEIVAPEAALQRLPVAQDVAYGAEQVPAELPEKEAAALAGVGFEPAGVDVVARRVADFAGGVEMRDLLSALALLELKGYVTRDASGAFVRNRIGGPSGNPGGMRW</sequence>
<dbReference type="PANTHER" id="PTHR43022">
    <property type="entry name" value="PROTEIN SMF"/>
    <property type="match status" value="1"/>
</dbReference>
<evidence type="ECO:0000259" key="3">
    <source>
        <dbReference type="Pfam" id="PF17782"/>
    </source>
</evidence>
<protein>
    <submittedName>
        <fullName evidence="4">Rossmann fold nucleotide-binding protein Smf possibly involved in DNA uptake</fullName>
    </submittedName>
</protein>
<dbReference type="SUPFAM" id="SSF102405">
    <property type="entry name" value="MCP/YpsA-like"/>
    <property type="match status" value="1"/>
</dbReference>
<dbReference type="InterPro" id="IPR057666">
    <property type="entry name" value="DrpA_SLOG"/>
</dbReference>
<dbReference type="EMBL" id="CADCVA010000292">
    <property type="protein sequence ID" value="CAA9430895.1"/>
    <property type="molecule type" value="Genomic_DNA"/>
</dbReference>
<gene>
    <name evidence="4" type="ORF">AVDCRST_MAG82-2102</name>
</gene>
<accession>A0A6J4Q543</accession>
<dbReference type="GO" id="GO:0009294">
    <property type="term" value="P:DNA-mediated transformation"/>
    <property type="evidence" value="ECO:0007669"/>
    <property type="project" value="InterPro"/>
</dbReference>
<evidence type="ECO:0000256" key="1">
    <source>
        <dbReference type="ARBA" id="ARBA00006525"/>
    </source>
</evidence>
<proteinExistence type="inferred from homology"/>
<name>A0A6J4Q543_9ACTN</name>
<dbReference type="InterPro" id="IPR041614">
    <property type="entry name" value="DprA_WH"/>
</dbReference>
<reference evidence="4" key="1">
    <citation type="submission" date="2020-02" db="EMBL/GenBank/DDBJ databases">
        <authorList>
            <person name="Meier V. D."/>
        </authorList>
    </citation>
    <scope>NUCLEOTIDE SEQUENCE</scope>
    <source>
        <strain evidence="4">AVDCRST_MAG82</strain>
    </source>
</reference>
<dbReference type="PANTHER" id="PTHR43022:SF1">
    <property type="entry name" value="PROTEIN SMF"/>
    <property type="match status" value="1"/>
</dbReference>
<organism evidence="4">
    <name type="scientific">uncultured Rubrobacteraceae bacterium</name>
    <dbReference type="NCBI Taxonomy" id="349277"/>
    <lineage>
        <taxon>Bacteria</taxon>
        <taxon>Bacillati</taxon>
        <taxon>Actinomycetota</taxon>
        <taxon>Rubrobacteria</taxon>
        <taxon>Rubrobacterales</taxon>
        <taxon>Rubrobacteraceae</taxon>
        <taxon>environmental samples</taxon>
    </lineage>
</organism>
<dbReference type="Pfam" id="PF02481">
    <property type="entry name" value="DNA_processg_A"/>
    <property type="match status" value="1"/>
</dbReference>
<dbReference type="InterPro" id="IPR003488">
    <property type="entry name" value="DprA"/>
</dbReference>